<dbReference type="EMBL" id="DS234991">
    <property type="protein sequence ID" value="EEB09954.1"/>
    <property type="molecule type" value="Genomic_DNA"/>
</dbReference>
<feature type="active site" evidence="10 11">
    <location>
        <position position="1239"/>
    </location>
</feature>
<dbReference type="STRING" id="121224.E0V998"/>
<dbReference type="CDD" id="cd00044">
    <property type="entry name" value="CysPc"/>
    <property type="match status" value="1"/>
</dbReference>
<dbReference type="OMA" id="SHCPPID"/>
<dbReference type="Gene3D" id="3.90.70.10">
    <property type="entry name" value="Cysteine proteinases"/>
    <property type="match status" value="1"/>
</dbReference>
<dbReference type="SUPFAM" id="SSF90209">
    <property type="entry name" value="Ran binding protein zinc finger-like"/>
    <property type="match status" value="1"/>
</dbReference>
<evidence type="ECO:0000256" key="3">
    <source>
        <dbReference type="ARBA" id="ARBA00022670"/>
    </source>
</evidence>
<dbReference type="FunFam" id="3.90.70.10:FF:000010">
    <property type="entry name" value="Calpain 15"/>
    <property type="match status" value="1"/>
</dbReference>
<feature type="domain" description="RanBP2-type" evidence="14">
    <location>
        <begin position="1"/>
        <end position="35"/>
    </location>
</feature>
<dbReference type="CTD" id="8233510"/>
<keyword evidence="8 11" id="KW-0788">Thiol protease</keyword>
<dbReference type="PANTHER" id="PTHR10183">
    <property type="entry name" value="CALPAIN"/>
    <property type="match status" value="1"/>
</dbReference>
<evidence type="ECO:0000256" key="4">
    <source>
        <dbReference type="ARBA" id="ARBA00022723"/>
    </source>
</evidence>
<organism>
    <name type="scientific">Pediculus humanus subsp. corporis</name>
    <name type="common">Body louse</name>
    <dbReference type="NCBI Taxonomy" id="121224"/>
    <lineage>
        <taxon>Eukaryota</taxon>
        <taxon>Metazoa</taxon>
        <taxon>Ecdysozoa</taxon>
        <taxon>Arthropoda</taxon>
        <taxon>Hexapoda</taxon>
        <taxon>Insecta</taxon>
        <taxon>Pterygota</taxon>
        <taxon>Neoptera</taxon>
        <taxon>Paraneoptera</taxon>
        <taxon>Psocodea</taxon>
        <taxon>Troctomorpha</taxon>
        <taxon>Phthiraptera</taxon>
        <taxon>Anoplura</taxon>
        <taxon>Pediculidae</taxon>
        <taxon>Pediculus</taxon>
    </lineage>
</organism>
<feature type="compositionally biased region" description="Polar residues" evidence="13">
    <location>
        <begin position="156"/>
        <end position="181"/>
    </location>
</feature>
<feature type="domain" description="RanBP2-type" evidence="14">
    <location>
        <begin position="803"/>
        <end position="833"/>
    </location>
</feature>
<feature type="region of interest" description="Disordered" evidence="13">
    <location>
        <begin position="838"/>
        <end position="875"/>
    </location>
</feature>
<dbReference type="Gene3D" id="4.10.1060.10">
    <property type="entry name" value="Zinc finger, RanBP2-type"/>
    <property type="match status" value="1"/>
</dbReference>
<dbReference type="KEGG" id="phu:Phum_PHUM006450"/>
<dbReference type="GO" id="GO:0008270">
    <property type="term" value="F:zinc ion binding"/>
    <property type="evidence" value="ECO:0007669"/>
    <property type="project" value="UniProtKB-KW"/>
</dbReference>
<dbReference type="EnsemblMetazoa" id="PHUM006450-RA">
    <property type="protein sequence ID" value="PHUM006450-PA"/>
    <property type="gene ID" value="PHUM006450"/>
</dbReference>
<dbReference type="InParanoid" id="E0V998"/>
<evidence type="ECO:0000313" key="18">
    <source>
        <dbReference type="Proteomes" id="UP000009046"/>
    </source>
</evidence>
<dbReference type="PROSITE" id="PS50199">
    <property type="entry name" value="ZF_RANBP2_2"/>
    <property type="match status" value="4"/>
</dbReference>
<feature type="region of interest" description="Disordered" evidence="13">
    <location>
        <begin position="136"/>
        <end position="190"/>
    </location>
</feature>
<evidence type="ECO:0000256" key="5">
    <source>
        <dbReference type="ARBA" id="ARBA00022737"/>
    </source>
</evidence>
<dbReference type="InterPro" id="IPR000169">
    <property type="entry name" value="Pept_cys_AS"/>
</dbReference>
<evidence type="ECO:0000313" key="17">
    <source>
        <dbReference type="EnsemblMetazoa" id="PHUM006450-PA"/>
    </source>
</evidence>
<dbReference type="GO" id="GO:0006508">
    <property type="term" value="P:proteolysis"/>
    <property type="evidence" value="ECO:0007669"/>
    <property type="project" value="UniProtKB-KW"/>
</dbReference>
<evidence type="ECO:0000259" key="14">
    <source>
        <dbReference type="PROSITE" id="PS50199"/>
    </source>
</evidence>
<keyword evidence="9" id="KW-0862">Zinc</keyword>
<dbReference type="SMART" id="SM00547">
    <property type="entry name" value="ZnF_RBZ"/>
    <property type="match status" value="7"/>
</dbReference>
<reference evidence="17" key="3">
    <citation type="submission" date="2021-02" db="UniProtKB">
        <authorList>
            <consortium name="EnsemblMetazoa"/>
        </authorList>
    </citation>
    <scope>IDENTIFICATION</scope>
    <source>
        <strain evidence="17">USDA</strain>
    </source>
</reference>
<keyword evidence="5" id="KW-0677">Repeat</keyword>
<evidence type="ECO:0000256" key="6">
    <source>
        <dbReference type="ARBA" id="ARBA00022771"/>
    </source>
</evidence>
<evidence type="ECO:0000259" key="15">
    <source>
        <dbReference type="PROSITE" id="PS50203"/>
    </source>
</evidence>
<dbReference type="InterPro" id="IPR001300">
    <property type="entry name" value="Peptidase_C2_calpain_cat"/>
</dbReference>
<evidence type="ECO:0000256" key="2">
    <source>
        <dbReference type="ARBA" id="ARBA00022553"/>
    </source>
</evidence>
<feature type="active site" evidence="10 11">
    <location>
        <position position="1075"/>
    </location>
</feature>
<dbReference type="PROSITE" id="PS01358">
    <property type="entry name" value="ZF_RANBP2_1"/>
    <property type="match status" value="6"/>
</dbReference>
<dbReference type="InterPro" id="IPR038765">
    <property type="entry name" value="Papain-like_cys_pep_sf"/>
</dbReference>
<comment type="similarity">
    <text evidence="1">Belongs to the peptidase C2 family.</text>
</comment>
<dbReference type="PROSITE" id="PS50203">
    <property type="entry name" value="CALPAIN_CAT"/>
    <property type="match status" value="1"/>
</dbReference>
<dbReference type="PRINTS" id="PR00704">
    <property type="entry name" value="CALPAIN"/>
</dbReference>
<feature type="domain" description="RanBP2-type" evidence="14">
    <location>
        <begin position="262"/>
        <end position="291"/>
    </location>
</feature>
<keyword evidence="2" id="KW-0597">Phosphoprotein</keyword>
<dbReference type="GO" id="GO:0004198">
    <property type="term" value="F:calcium-dependent cysteine-type endopeptidase activity"/>
    <property type="evidence" value="ECO:0007669"/>
    <property type="project" value="UniProtKB-EC"/>
</dbReference>
<protein>
    <submittedName>
        <fullName evidence="16 17">Calpain D, putative</fullName>
        <ecNumber evidence="16">3.4.22.52</ecNumber>
    </submittedName>
</protein>
<name>E0V998_PEDHC</name>
<keyword evidence="7 11" id="KW-0378">Hydrolase</keyword>
<dbReference type="RefSeq" id="XP_002422692.1">
    <property type="nucleotide sequence ID" value="XM_002422647.1"/>
</dbReference>
<dbReference type="VEuPathDB" id="VectorBase:PHUM006450"/>
<dbReference type="GO" id="GO:0005737">
    <property type="term" value="C:cytoplasm"/>
    <property type="evidence" value="ECO:0007669"/>
    <property type="project" value="TreeGrafter"/>
</dbReference>
<proteinExistence type="inferred from homology"/>
<dbReference type="InterPro" id="IPR022684">
    <property type="entry name" value="Calpain_cysteine_protease"/>
</dbReference>
<dbReference type="MEROPS" id="C02.010"/>
<keyword evidence="3 11" id="KW-0645">Protease</keyword>
<dbReference type="eggNOG" id="KOG0045">
    <property type="taxonomic scope" value="Eukaryota"/>
</dbReference>
<feature type="active site" evidence="10 11">
    <location>
        <position position="1259"/>
    </location>
</feature>
<feature type="domain" description="RanBP2-type" evidence="14">
    <location>
        <begin position="763"/>
        <end position="792"/>
    </location>
</feature>
<dbReference type="Pfam" id="PF00641">
    <property type="entry name" value="Zn_ribbon_RanBP"/>
    <property type="match status" value="4"/>
</dbReference>
<evidence type="ECO:0000256" key="1">
    <source>
        <dbReference type="ARBA" id="ARBA00007623"/>
    </source>
</evidence>
<evidence type="ECO:0000256" key="7">
    <source>
        <dbReference type="ARBA" id="ARBA00022801"/>
    </source>
</evidence>
<dbReference type="EMBL" id="AAZO01000078">
    <property type="status" value="NOT_ANNOTATED_CDS"/>
    <property type="molecule type" value="Genomic_DNA"/>
</dbReference>
<sequence length="1591" mass="180310">MGSIASVLQWFCDNCSYINPTERLHCERCGVIRKKKSFQDFTHNRTESKNKFNNCFLKNFSYLDKKSNFLKRSASINTISRCWSCEYCGLFNSTVSSCCIGCGFNIKENLNVKLEKKARLSTGMDQFSSNWLQEVTTNSSNSSNSVTSNKSSSTVGNLNSSINRKDNSFSNNHSPKRQSPSMYERVKNKVSRSLSNGSVVHKLLLENSAKSSLFKRPTSLLVDSSVDHQQMQTDINKNDSELNSSRLFCSSNHKNQTKISSDINKWICSRCTLENFSDADRCEVCETPKKISDTERIYSKSNVVITVPEWDNADADPLKNNGTIKTPLTDSTIKTNTQFIRSLNQENNMNLESHGLYSLPTFRRCYSEVNTPNSDATQNNKLSNNRKSLIETDTQNNLLYSASNNTVNINNSHSSPCNPKSKEFKYSYIGITEPFTNVSNESDTSLLGYNNRSLPIDNELKNTDSVKERKLFVSYDELNSEKNSVDQPLLPSVKCSELPSYNQNYSDQKSVKIPLRTTESIPEISVMNSKSNVCDKKSIMSTHDGNKWEPPEKNSEIICKGIGKNVNNVHNKSSNIIIDLTDVRNNSKVSNYEELWPTSDKALDKQKNTKNVSHFEDSSQLRSLSDELVRENKNDTNHQDSCEITKVNQLERMWTCTKCSYAYNPLWTNSCDICNLTRSPPSLTEPGLITVTKDSVIYTPVRNNSSCYDNLIRRDKMENNFNLPPTLSLSTIVSSRQEKNLQSFNQRTDNGSSVFITNDNNDHLEKWICRKCTLENEGRCTVCLACGGSKLKSLSTEEESTLRKGEFWSCPQCTLKNRNCNLVCLACKANKNVLGIVKNTSRSTSPRPRENHSSKLQKQHMSGAIPKQRNPLPGHRRITLMSKNQSQNKPKISVKDSNNDQTVLTSPIIKINDEDVTRFSWHCVSCTYENFGSSDVCDMCYRSRNCLNSLEESRSILMTTTIQDRIVANDDLLMTDFRRESELMEDLRHGEEVQALEKWKKIINFCKETRGLYVDDSFPPTPKSLYYNPADTKDNHVVQWLRPHQIALEEDCNLNWMVFRTPKPSDISQGILGNCWLLSALAVLAERDDLVQKIMVTRDFCREGAYQVRLCKDGKWLTILVDDLLPCDKRGHLVYSQAKRKQLWVPLIEKAVAKIHGCYEALVSGRAIEGLATLTGAPCESIPLQPSSPPSEYDLDKDLVWVQLLSSRDAGFLMGASCGGGNMKVDEEEYQKKGLRPRHAYSVLDVVDVEGVRLLKLRNPWGHYSWKGDWSDNSPQWTPFLKKQLMPHGASDGMFWISFEDVLRYFDCIDICKVRSGWSEVRLHGTLPPMSSLKHLSCVRLAVLEPTEVEFTLFQEGQRNSEKSQRSQLDLCVVVFRARSSSTVIGPLVEHSKRQVRGFVGCYKMLEPEHYILVCLAFNHWHTGIDDAANYPEYVLAIHSSKGLVVEQIAAPDHVLADAIISLTLTKGKRHEAREGMTAYYLTKGWAGLVVVVENRHQNKWIHVKCNCQESFNVVSTRGELMTVDSVPPLHRQVIIVLTQLEVSGGYQIAHRLIHRLAHSSVLNDWGPQNQSHCPPIDKQVEGLHSPRLIT</sequence>
<feature type="domain" description="Calpain catalytic" evidence="15">
    <location>
        <begin position="1012"/>
        <end position="1315"/>
    </location>
</feature>
<dbReference type="OrthoDB" id="424753at2759"/>
<feature type="compositionally biased region" description="Low complexity" evidence="13">
    <location>
        <begin position="136"/>
        <end position="155"/>
    </location>
</feature>
<dbReference type="Proteomes" id="UP000009046">
    <property type="component" value="Unassembled WGS sequence"/>
</dbReference>
<dbReference type="HOGENOM" id="CLU_003001_3_1_1"/>
<dbReference type="EC" id="3.4.22.52" evidence="16"/>
<keyword evidence="18" id="KW-1185">Reference proteome</keyword>
<dbReference type="PANTHER" id="PTHR10183:SF382">
    <property type="entry name" value="CALPAIN-15"/>
    <property type="match status" value="1"/>
</dbReference>
<dbReference type="PROSITE" id="PS00139">
    <property type="entry name" value="THIOL_PROTEASE_CYS"/>
    <property type="match status" value="1"/>
</dbReference>
<evidence type="ECO:0000256" key="8">
    <source>
        <dbReference type="ARBA" id="ARBA00022807"/>
    </source>
</evidence>
<reference evidence="16" key="2">
    <citation type="submission" date="2007-04" db="EMBL/GenBank/DDBJ databases">
        <title>The genome of the human body louse.</title>
        <authorList>
            <consortium name="The Human Body Louse Genome Consortium"/>
            <person name="Kirkness E."/>
            <person name="Walenz B."/>
            <person name="Hass B."/>
            <person name="Bruggner R."/>
            <person name="Strausberg R."/>
        </authorList>
    </citation>
    <scope>NUCLEOTIDE SEQUENCE</scope>
    <source>
        <strain evidence="16">USDA</strain>
    </source>
</reference>
<evidence type="ECO:0000256" key="13">
    <source>
        <dbReference type="SAM" id="MobiDB-lite"/>
    </source>
</evidence>
<reference evidence="16" key="1">
    <citation type="submission" date="2007-04" db="EMBL/GenBank/DDBJ databases">
        <title>Annotation of Pediculus humanus corporis strain USDA.</title>
        <authorList>
            <person name="Kirkness E."/>
            <person name="Hannick L."/>
            <person name="Hass B."/>
            <person name="Bruggner R."/>
            <person name="Lawson D."/>
            <person name="Bidwell S."/>
            <person name="Joardar V."/>
            <person name="Caler E."/>
            <person name="Walenz B."/>
            <person name="Inman J."/>
            <person name="Schobel S."/>
            <person name="Galinsky K."/>
            <person name="Amedeo P."/>
            <person name="Strausberg R."/>
        </authorList>
    </citation>
    <scope>NUCLEOTIDE SEQUENCE</scope>
    <source>
        <strain evidence="16">USDA</strain>
    </source>
</reference>
<dbReference type="GeneID" id="8233510"/>
<keyword evidence="4" id="KW-0479">Metal-binding</keyword>
<evidence type="ECO:0000256" key="12">
    <source>
        <dbReference type="PROSITE-ProRule" id="PRU00322"/>
    </source>
</evidence>
<keyword evidence="6 12" id="KW-0863">Zinc-finger</keyword>
<dbReference type="FunCoup" id="E0V998">
    <property type="interactions" value="318"/>
</dbReference>
<evidence type="ECO:0000313" key="16">
    <source>
        <dbReference type="EMBL" id="EEB09954.1"/>
    </source>
</evidence>
<dbReference type="Pfam" id="PF00648">
    <property type="entry name" value="Peptidase_C2"/>
    <property type="match status" value="1"/>
</dbReference>
<dbReference type="SMART" id="SM00230">
    <property type="entry name" value="CysPc"/>
    <property type="match status" value="1"/>
</dbReference>
<gene>
    <name evidence="17" type="primary">8233510</name>
    <name evidence="16" type="ORF">Phum_PHUM006450</name>
</gene>
<evidence type="ECO:0000256" key="9">
    <source>
        <dbReference type="ARBA" id="ARBA00022833"/>
    </source>
</evidence>
<dbReference type="InterPro" id="IPR001876">
    <property type="entry name" value="Znf_RanBP2"/>
</dbReference>
<evidence type="ECO:0000256" key="10">
    <source>
        <dbReference type="PIRSR" id="PIRSR622684-1"/>
    </source>
</evidence>
<dbReference type="SUPFAM" id="SSF54001">
    <property type="entry name" value="Cysteine proteinases"/>
    <property type="match status" value="1"/>
</dbReference>
<accession>E0V998</accession>
<evidence type="ECO:0000256" key="11">
    <source>
        <dbReference type="PROSITE-ProRule" id="PRU00239"/>
    </source>
</evidence>
<dbReference type="InterPro" id="IPR036443">
    <property type="entry name" value="Znf_RanBP2_sf"/>
</dbReference>